<organism evidence="1 2">
    <name type="scientific">Portunus trituberculatus</name>
    <name type="common">Swimming crab</name>
    <name type="synonym">Neptunus trituberculatus</name>
    <dbReference type="NCBI Taxonomy" id="210409"/>
    <lineage>
        <taxon>Eukaryota</taxon>
        <taxon>Metazoa</taxon>
        <taxon>Ecdysozoa</taxon>
        <taxon>Arthropoda</taxon>
        <taxon>Crustacea</taxon>
        <taxon>Multicrustacea</taxon>
        <taxon>Malacostraca</taxon>
        <taxon>Eumalacostraca</taxon>
        <taxon>Eucarida</taxon>
        <taxon>Decapoda</taxon>
        <taxon>Pleocyemata</taxon>
        <taxon>Brachyura</taxon>
        <taxon>Eubrachyura</taxon>
        <taxon>Portunoidea</taxon>
        <taxon>Portunidae</taxon>
        <taxon>Portuninae</taxon>
        <taxon>Portunus</taxon>
    </lineage>
</organism>
<keyword evidence="2" id="KW-1185">Reference proteome</keyword>
<accession>A0A5B7DQL4</accession>
<evidence type="ECO:0000313" key="1">
    <source>
        <dbReference type="EMBL" id="MPC23668.1"/>
    </source>
</evidence>
<name>A0A5B7DQL4_PORTR</name>
<comment type="caution">
    <text evidence="1">The sequence shown here is derived from an EMBL/GenBank/DDBJ whole genome shotgun (WGS) entry which is preliminary data.</text>
</comment>
<protein>
    <submittedName>
        <fullName evidence="1">Uncharacterized protein</fullName>
    </submittedName>
</protein>
<evidence type="ECO:0000313" key="2">
    <source>
        <dbReference type="Proteomes" id="UP000324222"/>
    </source>
</evidence>
<sequence>MSPSGAYLHAAPYLPLVSLVRSSAPHLCTRPHLRPRIIKAPVDYTLLPHTPLIIHCYKPNDARLTHLTSPSL</sequence>
<dbReference type="AlphaFoldDB" id="A0A5B7DQL4"/>
<reference evidence="1 2" key="1">
    <citation type="submission" date="2019-05" db="EMBL/GenBank/DDBJ databases">
        <title>Another draft genome of Portunus trituberculatus and its Hox gene families provides insights of decapod evolution.</title>
        <authorList>
            <person name="Jeong J.-H."/>
            <person name="Song I."/>
            <person name="Kim S."/>
            <person name="Choi T."/>
            <person name="Kim D."/>
            <person name="Ryu S."/>
            <person name="Kim W."/>
        </authorList>
    </citation>
    <scope>NUCLEOTIDE SEQUENCE [LARGE SCALE GENOMIC DNA]</scope>
    <source>
        <tissue evidence="1">Muscle</tissue>
    </source>
</reference>
<proteinExistence type="predicted"/>
<dbReference type="EMBL" id="VSRR010001238">
    <property type="protein sequence ID" value="MPC23668.1"/>
    <property type="molecule type" value="Genomic_DNA"/>
</dbReference>
<gene>
    <name evidence="1" type="ORF">E2C01_016727</name>
</gene>
<dbReference type="Proteomes" id="UP000324222">
    <property type="component" value="Unassembled WGS sequence"/>
</dbReference>